<evidence type="ECO:0000313" key="3">
    <source>
        <dbReference type="Proteomes" id="UP000831467"/>
    </source>
</evidence>
<name>A0ABY4IG36_9MICO</name>
<evidence type="ECO:0000259" key="1">
    <source>
        <dbReference type="PROSITE" id="PS50943"/>
    </source>
</evidence>
<dbReference type="Pfam" id="PF13560">
    <property type="entry name" value="HTH_31"/>
    <property type="match status" value="1"/>
</dbReference>
<dbReference type="CDD" id="cd00093">
    <property type="entry name" value="HTH_XRE"/>
    <property type="match status" value="1"/>
</dbReference>
<feature type="domain" description="HTH cro/C1-type" evidence="1">
    <location>
        <begin position="9"/>
        <end position="69"/>
    </location>
</feature>
<evidence type="ECO:0000313" key="2">
    <source>
        <dbReference type="EMBL" id="UPL10478.1"/>
    </source>
</evidence>
<dbReference type="PROSITE" id="PS50943">
    <property type="entry name" value="HTH_CROC1"/>
    <property type="match status" value="1"/>
</dbReference>
<sequence>MLDLIARQLAAYRKQHALSQEEAAEQVGCSLPTYRSLEQGTYHVDHLADPRLSTIMRVATTLHLEQDLIAVFDAGTRKADGRE</sequence>
<reference evidence="2 3" key="1">
    <citation type="submission" date="2021-06" db="EMBL/GenBank/DDBJ databases">
        <title>Genome-based taxonomic framework of Microbacterium strains isolated from marine environment, the description of four new species and reclassification of four preexisting species.</title>
        <authorList>
            <person name="Lee S.D."/>
            <person name="Kim S.-M."/>
            <person name="Byeon Y.-S."/>
            <person name="Yang H.L."/>
            <person name="Kim I.S."/>
        </authorList>
    </citation>
    <scope>NUCLEOTIDE SEQUENCE [LARGE SCALE GENOMIC DNA]</scope>
    <source>
        <strain evidence="2 3">SSW1-51</strain>
    </source>
</reference>
<protein>
    <submittedName>
        <fullName evidence="2">Helix-turn-helix transcriptional regulator</fullName>
    </submittedName>
</protein>
<dbReference type="Gene3D" id="1.10.260.40">
    <property type="entry name" value="lambda repressor-like DNA-binding domains"/>
    <property type="match status" value="1"/>
</dbReference>
<dbReference type="EMBL" id="CP078076">
    <property type="protein sequence ID" value="UPL10478.1"/>
    <property type="molecule type" value="Genomic_DNA"/>
</dbReference>
<dbReference type="SMART" id="SM00530">
    <property type="entry name" value="HTH_XRE"/>
    <property type="match status" value="1"/>
</dbReference>
<dbReference type="Proteomes" id="UP000831467">
    <property type="component" value="Chromosome"/>
</dbReference>
<accession>A0ABY4IG36</accession>
<dbReference type="SUPFAM" id="SSF47413">
    <property type="entry name" value="lambda repressor-like DNA-binding domains"/>
    <property type="match status" value="1"/>
</dbReference>
<gene>
    <name evidence="2" type="ORF">KV394_04885</name>
</gene>
<dbReference type="InterPro" id="IPR010982">
    <property type="entry name" value="Lambda_DNA-bd_dom_sf"/>
</dbReference>
<keyword evidence="3" id="KW-1185">Reference proteome</keyword>
<dbReference type="InterPro" id="IPR001387">
    <property type="entry name" value="Cro/C1-type_HTH"/>
</dbReference>
<proteinExistence type="predicted"/>
<organism evidence="2 3">
    <name type="scientific">Microbacterium sufflavum</name>
    <dbReference type="NCBI Taxonomy" id="2851649"/>
    <lineage>
        <taxon>Bacteria</taxon>
        <taxon>Bacillati</taxon>
        <taxon>Actinomycetota</taxon>
        <taxon>Actinomycetes</taxon>
        <taxon>Micrococcales</taxon>
        <taxon>Microbacteriaceae</taxon>
        <taxon>Microbacterium</taxon>
    </lineage>
</organism>